<protein>
    <submittedName>
        <fullName evidence="1">Uncharacterized protein</fullName>
    </submittedName>
</protein>
<dbReference type="AlphaFoldDB" id="A0A3M7T309"/>
<dbReference type="EMBL" id="REGN01000367">
    <property type="protein sequence ID" value="RNA42413.1"/>
    <property type="molecule type" value="Genomic_DNA"/>
</dbReference>
<dbReference type="Proteomes" id="UP000276133">
    <property type="component" value="Unassembled WGS sequence"/>
</dbReference>
<keyword evidence="2" id="KW-1185">Reference proteome</keyword>
<accession>A0A3M7T309</accession>
<evidence type="ECO:0000313" key="1">
    <source>
        <dbReference type="EMBL" id="RNA42413.1"/>
    </source>
</evidence>
<gene>
    <name evidence="1" type="ORF">BpHYR1_008050</name>
</gene>
<reference evidence="1 2" key="1">
    <citation type="journal article" date="2018" name="Sci. Rep.">
        <title>Genomic signatures of local adaptation to the degree of environmental predictability in rotifers.</title>
        <authorList>
            <person name="Franch-Gras L."/>
            <person name="Hahn C."/>
            <person name="Garcia-Roger E.M."/>
            <person name="Carmona M.J."/>
            <person name="Serra M."/>
            <person name="Gomez A."/>
        </authorList>
    </citation>
    <scope>NUCLEOTIDE SEQUENCE [LARGE SCALE GENOMIC DNA]</scope>
    <source>
        <strain evidence="1">HYR1</strain>
    </source>
</reference>
<sequence length="112" mass="13136">MGMIAKHSQRVFLFILKQFVVRKAPLIEEALYNWFVNASSRMIPLSNAVLKAIYRYIDVYLTERLHKRPTNFFSWSCDINQMDNIMPLMTLETENLRGGLKQKSGIFTAYKI</sequence>
<proteinExistence type="predicted"/>
<name>A0A3M7T309_BRAPC</name>
<comment type="caution">
    <text evidence="1">The sequence shown here is derived from an EMBL/GenBank/DDBJ whole genome shotgun (WGS) entry which is preliminary data.</text>
</comment>
<organism evidence="1 2">
    <name type="scientific">Brachionus plicatilis</name>
    <name type="common">Marine rotifer</name>
    <name type="synonym">Brachionus muelleri</name>
    <dbReference type="NCBI Taxonomy" id="10195"/>
    <lineage>
        <taxon>Eukaryota</taxon>
        <taxon>Metazoa</taxon>
        <taxon>Spiralia</taxon>
        <taxon>Gnathifera</taxon>
        <taxon>Rotifera</taxon>
        <taxon>Eurotatoria</taxon>
        <taxon>Monogononta</taxon>
        <taxon>Pseudotrocha</taxon>
        <taxon>Ploima</taxon>
        <taxon>Brachionidae</taxon>
        <taxon>Brachionus</taxon>
    </lineage>
</organism>
<evidence type="ECO:0000313" key="2">
    <source>
        <dbReference type="Proteomes" id="UP000276133"/>
    </source>
</evidence>